<name>A0A611U7Q9_SALEN</name>
<accession>A0A611U7Q9</accession>
<proteinExistence type="predicted"/>
<dbReference type="Pfam" id="PF07313">
    <property type="entry name" value="AmiA-like"/>
    <property type="match status" value="1"/>
</dbReference>
<protein>
    <submittedName>
        <fullName evidence="1">DUF1460 domain-containing protein</fullName>
    </submittedName>
</protein>
<dbReference type="SUPFAM" id="SSF54001">
    <property type="entry name" value="Cysteine proteinases"/>
    <property type="match status" value="1"/>
</dbReference>
<feature type="non-terminal residue" evidence="1">
    <location>
        <position position="1"/>
    </location>
</feature>
<dbReference type="InterPro" id="IPR010846">
    <property type="entry name" value="AmiA-like"/>
</dbReference>
<evidence type="ECO:0000313" key="1">
    <source>
        <dbReference type="EMBL" id="ECV8945348.1"/>
    </source>
</evidence>
<organism evidence="1">
    <name type="scientific">Salmonella enteritidis</name>
    <dbReference type="NCBI Taxonomy" id="149539"/>
    <lineage>
        <taxon>Bacteria</taxon>
        <taxon>Pseudomonadati</taxon>
        <taxon>Pseudomonadota</taxon>
        <taxon>Gammaproteobacteria</taxon>
        <taxon>Enterobacterales</taxon>
        <taxon>Enterobacteriaceae</taxon>
        <taxon>Salmonella</taxon>
    </lineage>
</organism>
<reference evidence="1" key="1">
    <citation type="submission" date="2018-07" db="EMBL/GenBank/DDBJ databases">
        <authorList>
            <person name="Ashton P.M."/>
            <person name="Dallman T."/>
            <person name="Nair S."/>
            <person name="De Pinna E."/>
            <person name="Peters T."/>
            <person name="Grant K."/>
        </authorList>
    </citation>
    <scope>NUCLEOTIDE SEQUENCE</scope>
    <source>
        <strain evidence="1">57104</strain>
    </source>
</reference>
<sequence length="33" mass="3716">RNASSLAANRKVVDTPFMEYMHSRPGIVVLRAE</sequence>
<dbReference type="EMBL" id="AAKUQG010000232">
    <property type="protein sequence ID" value="ECV8945348.1"/>
    <property type="molecule type" value="Genomic_DNA"/>
</dbReference>
<dbReference type="InterPro" id="IPR038765">
    <property type="entry name" value="Papain-like_cys_pep_sf"/>
</dbReference>
<gene>
    <name evidence="1" type="ORF">AAC31_24880</name>
</gene>
<comment type="caution">
    <text evidence="1">The sequence shown here is derived from an EMBL/GenBank/DDBJ whole genome shotgun (WGS) entry which is preliminary data.</text>
</comment>
<dbReference type="AlphaFoldDB" id="A0A611U7Q9"/>